<dbReference type="Proteomes" id="UP000504615">
    <property type="component" value="Unplaced"/>
</dbReference>
<feature type="domain" description="Cyclin-dependent kinase inhibitor" evidence="4">
    <location>
        <begin position="31"/>
        <end position="71"/>
    </location>
</feature>
<dbReference type="Gene3D" id="4.10.365.10">
    <property type="entry name" value="p27"/>
    <property type="match status" value="1"/>
</dbReference>
<evidence type="ECO:0000256" key="3">
    <source>
        <dbReference type="SAM" id="MobiDB-lite"/>
    </source>
</evidence>
<dbReference type="InterPro" id="IPR044898">
    <property type="entry name" value="CDI_dom_sf"/>
</dbReference>
<dbReference type="GO" id="GO:0004861">
    <property type="term" value="F:cyclin-dependent protein serine/threonine kinase inhibitor activity"/>
    <property type="evidence" value="ECO:0007669"/>
    <property type="project" value="InterPro"/>
</dbReference>
<proteinExistence type="inferred from homology"/>
<reference evidence="6" key="1">
    <citation type="submission" date="2025-08" db="UniProtKB">
        <authorList>
            <consortium name="RefSeq"/>
        </authorList>
    </citation>
    <scope>IDENTIFICATION</scope>
</reference>
<dbReference type="Pfam" id="PF02234">
    <property type="entry name" value="CDI"/>
    <property type="match status" value="1"/>
</dbReference>
<dbReference type="GO" id="GO:0005634">
    <property type="term" value="C:nucleus"/>
    <property type="evidence" value="ECO:0007669"/>
    <property type="project" value="InterPro"/>
</dbReference>
<evidence type="ECO:0000259" key="4">
    <source>
        <dbReference type="Pfam" id="PF02234"/>
    </source>
</evidence>
<dbReference type="RefSeq" id="XP_011638846.1">
    <property type="nucleotide sequence ID" value="XM_011640544.1"/>
</dbReference>
<accession>A0A6I9X366</accession>
<sequence>MMDNQLKNDRVRKVCKKLFQDDDDDNNEQQKHCDIRESILEEMRIQAERDEKKWNFNFIHEKPLPGRYEWVGPNDEIPEENEISDFKETNERIQNDQEEYAEETKNNAENIYNKSNENDAERSN</sequence>
<dbReference type="AlphaFoldDB" id="A0A6I9X366"/>
<dbReference type="GO" id="GO:0051726">
    <property type="term" value="P:regulation of cell cycle"/>
    <property type="evidence" value="ECO:0007669"/>
    <property type="project" value="InterPro"/>
</dbReference>
<evidence type="ECO:0000313" key="6">
    <source>
        <dbReference type="RefSeq" id="XP_011638846.1"/>
    </source>
</evidence>
<keyword evidence="5" id="KW-1185">Reference proteome</keyword>
<evidence type="ECO:0000313" key="5">
    <source>
        <dbReference type="Proteomes" id="UP000504615"/>
    </source>
</evidence>
<dbReference type="GeneID" id="105428305"/>
<keyword evidence="2" id="KW-0649">Protein kinase inhibitor</keyword>
<gene>
    <name evidence="6" type="primary">LOC105428305</name>
</gene>
<dbReference type="InterPro" id="IPR003175">
    <property type="entry name" value="CDI_dom"/>
</dbReference>
<feature type="compositionally biased region" description="Basic and acidic residues" evidence="3">
    <location>
        <begin position="84"/>
        <end position="95"/>
    </location>
</feature>
<name>A0A6I9X366_9HYME</name>
<evidence type="ECO:0000256" key="1">
    <source>
        <dbReference type="ARBA" id="ARBA00006726"/>
    </source>
</evidence>
<feature type="region of interest" description="Disordered" evidence="3">
    <location>
        <begin position="70"/>
        <end position="124"/>
    </location>
</feature>
<comment type="similarity">
    <text evidence="1">Belongs to the CDI family.</text>
</comment>
<protein>
    <submittedName>
        <fullName evidence="6">Uncharacterized protein LOC105428305</fullName>
    </submittedName>
</protein>
<evidence type="ECO:0000256" key="2">
    <source>
        <dbReference type="ARBA" id="ARBA00023013"/>
    </source>
</evidence>
<organism evidence="5 6">
    <name type="scientific">Pogonomyrmex barbatus</name>
    <name type="common">red harvester ant</name>
    <dbReference type="NCBI Taxonomy" id="144034"/>
    <lineage>
        <taxon>Eukaryota</taxon>
        <taxon>Metazoa</taxon>
        <taxon>Ecdysozoa</taxon>
        <taxon>Arthropoda</taxon>
        <taxon>Hexapoda</taxon>
        <taxon>Insecta</taxon>
        <taxon>Pterygota</taxon>
        <taxon>Neoptera</taxon>
        <taxon>Endopterygota</taxon>
        <taxon>Hymenoptera</taxon>
        <taxon>Apocrita</taxon>
        <taxon>Aculeata</taxon>
        <taxon>Formicoidea</taxon>
        <taxon>Formicidae</taxon>
        <taxon>Myrmicinae</taxon>
        <taxon>Pogonomyrmex</taxon>
    </lineage>
</organism>
<dbReference type="KEGG" id="pbar:105428305"/>
<dbReference type="OrthoDB" id="9940972at2759"/>